<dbReference type="Gene3D" id="1.10.10.10">
    <property type="entry name" value="Winged helix-like DNA-binding domain superfamily/Winged helix DNA-binding domain"/>
    <property type="match status" value="1"/>
</dbReference>
<dbReference type="SUPFAM" id="SSF46785">
    <property type="entry name" value="Winged helix' DNA-binding domain"/>
    <property type="match status" value="1"/>
</dbReference>
<dbReference type="InterPro" id="IPR005471">
    <property type="entry name" value="Tscrpt_reg_IclR_N"/>
</dbReference>
<dbReference type="InterPro" id="IPR014757">
    <property type="entry name" value="Tscrpt_reg_IclR_C"/>
</dbReference>
<name>A0A640WI97_9GAMM</name>
<feature type="domain" description="IclR-ED" evidence="5">
    <location>
        <begin position="78"/>
        <end position="262"/>
    </location>
</feature>
<reference evidence="6 7" key="1">
    <citation type="submission" date="2019-08" db="EMBL/GenBank/DDBJ databases">
        <title>Bioinformatics analysis of the strain L3 and L5.</title>
        <authorList>
            <person name="Li X."/>
        </authorList>
    </citation>
    <scope>NUCLEOTIDE SEQUENCE [LARGE SCALE GENOMIC DNA]</scope>
    <source>
        <strain evidence="6 7">L3</strain>
    </source>
</reference>
<accession>A0A640WI97</accession>
<sequence>MADSASAGARSALFNQSIEKAFVVLGLFDAHHSELSLSEIARLTEMSMGSVQRITHTLEQLGYLVRVAQSRKYRIGIGVLRVGAQYLEANLLIDCANPYLSDLSNRCLETVSLTEPCGLDMVYVARFTSRHYIPIHMPIGSRVPMFCTASGRAYLSALDDAALHDHLERSERIAHTANTVTEIEDLVEIVQQCRQRGLAWNNAEYFRGDINIAAPVINASGQPVAAVHVTAPASRWQLENAIDTLGPPLLECARAITQAARTRR</sequence>
<dbReference type="InterPro" id="IPR036388">
    <property type="entry name" value="WH-like_DNA-bd_sf"/>
</dbReference>
<dbReference type="InterPro" id="IPR050707">
    <property type="entry name" value="HTH_MetabolicPath_Reg"/>
</dbReference>
<dbReference type="SMART" id="SM00346">
    <property type="entry name" value="HTH_ICLR"/>
    <property type="match status" value="1"/>
</dbReference>
<dbReference type="PROSITE" id="PS51077">
    <property type="entry name" value="HTH_ICLR"/>
    <property type="match status" value="1"/>
</dbReference>
<dbReference type="GO" id="GO:0003700">
    <property type="term" value="F:DNA-binding transcription factor activity"/>
    <property type="evidence" value="ECO:0007669"/>
    <property type="project" value="TreeGrafter"/>
</dbReference>
<dbReference type="Pfam" id="PF01614">
    <property type="entry name" value="IclR_C"/>
    <property type="match status" value="1"/>
</dbReference>
<dbReference type="GO" id="GO:0003677">
    <property type="term" value="F:DNA binding"/>
    <property type="evidence" value="ECO:0007669"/>
    <property type="project" value="UniProtKB-KW"/>
</dbReference>
<dbReference type="PANTHER" id="PTHR30136:SF34">
    <property type="entry name" value="TRANSCRIPTIONAL REGULATOR"/>
    <property type="match status" value="1"/>
</dbReference>
<dbReference type="PROSITE" id="PS51078">
    <property type="entry name" value="ICLR_ED"/>
    <property type="match status" value="1"/>
</dbReference>
<comment type="caution">
    <text evidence="6">The sequence shown here is derived from an EMBL/GenBank/DDBJ whole genome shotgun (WGS) entry which is preliminary data.</text>
</comment>
<evidence type="ECO:0000313" key="6">
    <source>
        <dbReference type="EMBL" id="KAA0020310.1"/>
    </source>
</evidence>
<proteinExistence type="predicted"/>
<evidence type="ECO:0000256" key="2">
    <source>
        <dbReference type="ARBA" id="ARBA00023125"/>
    </source>
</evidence>
<evidence type="ECO:0000259" key="5">
    <source>
        <dbReference type="PROSITE" id="PS51078"/>
    </source>
</evidence>
<dbReference type="SUPFAM" id="SSF55781">
    <property type="entry name" value="GAF domain-like"/>
    <property type="match status" value="1"/>
</dbReference>
<dbReference type="AlphaFoldDB" id="A0A640WI97"/>
<keyword evidence="1" id="KW-0805">Transcription regulation</keyword>
<dbReference type="Gene3D" id="3.30.450.40">
    <property type="match status" value="1"/>
</dbReference>
<dbReference type="PANTHER" id="PTHR30136">
    <property type="entry name" value="HELIX-TURN-HELIX TRANSCRIPTIONAL REGULATOR, ICLR FAMILY"/>
    <property type="match status" value="1"/>
</dbReference>
<dbReference type="Proteomes" id="UP000466024">
    <property type="component" value="Unassembled WGS sequence"/>
</dbReference>
<dbReference type="Pfam" id="PF09339">
    <property type="entry name" value="HTH_IclR"/>
    <property type="match status" value="1"/>
</dbReference>
<dbReference type="RefSeq" id="WP_149433436.1">
    <property type="nucleotide sequence ID" value="NZ_VTPX01000001.1"/>
</dbReference>
<evidence type="ECO:0000256" key="1">
    <source>
        <dbReference type="ARBA" id="ARBA00023015"/>
    </source>
</evidence>
<keyword evidence="7" id="KW-1185">Reference proteome</keyword>
<dbReference type="InterPro" id="IPR029016">
    <property type="entry name" value="GAF-like_dom_sf"/>
</dbReference>
<dbReference type="InterPro" id="IPR036390">
    <property type="entry name" value="WH_DNA-bd_sf"/>
</dbReference>
<protein>
    <submittedName>
        <fullName evidence="6">IclR family transcriptional regulator</fullName>
    </submittedName>
</protein>
<dbReference type="GO" id="GO:0045892">
    <property type="term" value="P:negative regulation of DNA-templated transcription"/>
    <property type="evidence" value="ECO:0007669"/>
    <property type="project" value="TreeGrafter"/>
</dbReference>
<organism evidence="6 7">
    <name type="scientific">Salinicola corii</name>
    <dbReference type="NCBI Taxonomy" id="2606937"/>
    <lineage>
        <taxon>Bacteria</taxon>
        <taxon>Pseudomonadati</taxon>
        <taxon>Pseudomonadota</taxon>
        <taxon>Gammaproteobacteria</taxon>
        <taxon>Oceanospirillales</taxon>
        <taxon>Halomonadaceae</taxon>
        <taxon>Salinicola</taxon>
    </lineage>
</organism>
<evidence type="ECO:0000259" key="4">
    <source>
        <dbReference type="PROSITE" id="PS51077"/>
    </source>
</evidence>
<gene>
    <name evidence="6" type="ORF">F0A16_00400</name>
</gene>
<dbReference type="EMBL" id="VTPX01000001">
    <property type="protein sequence ID" value="KAA0020310.1"/>
    <property type="molecule type" value="Genomic_DNA"/>
</dbReference>
<evidence type="ECO:0000313" key="7">
    <source>
        <dbReference type="Proteomes" id="UP000466024"/>
    </source>
</evidence>
<feature type="domain" description="HTH iclR-type" evidence="4">
    <location>
        <begin position="15"/>
        <end position="77"/>
    </location>
</feature>
<keyword evidence="3" id="KW-0804">Transcription</keyword>
<keyword evidence="2" id="KW-0238">DNA-binding</keyword>
<evidence type="ECO:0000256" key="3">
    <source>
        <dbReference type="ARBA" id="ARBA00023163"/>
    </source>
</evidence>